<evidence type="ECO:0000313" key="2">
    <source>
        <dbReference type="EMBL" id="CDC75283.1"/>
    </source>
</evidence>
<evidence type="ECO:0000313" key="3">
    <source>
        <dbReference type="Proteomes" id="UP000017938"/>
    </source>
</evidence>
<dbReference type="EMBL" id="CBFW010000288">
    <property type="protein sequence ID" value="CDC75283.1"/>
    <property type="molecule type" value="Genomic_DNA"/>
</dbReference>
<comment type="caution">
    <text evidence="2">The sequence shown here is derived from an EMBL/GenBank/DDBJ whole genome shotgun (WGS) entry which is preliminary data.</text>
</comment>
<sequence length="292" mass="33181">MKKALEVLQKILHPPKWALFFAPPVVFAALIYIFLTGQNNSTPAYVIYGMSAYCLTVLVLPLPRLIRNAKVSVMRRINGMAFGGRYINDLAFRGSVSIYQGMTVNFLYVLFRIVVGIRYTSMWFISMAVYYLVLAVLRLSLILSYRQKVNIDELRCYRRTAWLIFLLNIPMGGMITLMVLTNSGYSYPGYVIYLSAMYTFYTMVTSVINLVRFRRLGSPILSAAKVLNFIAALMSILGLQTAMIAQFSVESDSFRKTMNAITGGVIWLCVILTAVYMLRRSRKMQSEVKSVE</sequence>
<name>R6TPC6_9BACT</name>
<dbReference type="Proteomes" id="UP000017938">
    <property type="component" value="Unassembled WGS sequence"/>
</dbReference>
<keyword evidence="1" id="KW-0472">Membrane</keyword>
<gene>
    <name evidence="2" type="ORF">BN580_01800</name>
</gene>
<feature type="transmembrane region" description="Helical" evidence="1">
    <location>
        <begin position="90"/>
        <end position="111"/>
    </location>
</feature>
<proteinExistence type="predicted"/>
<accession>R6TPC6</accession>
<feature type="transmembrane region" description="Helical" evidence="1">
    <location>
        <begin position="223"/>
        <end position="245"/>
    </location>
</feature>
<organism evidence="2 3">
    <name type="scientific">Candidatus Colimorpha enterica</name>
    <dbReference type="NCBI Taxonomy" id="3083063"/>
    <lineage>
        <taxon>Bacteria</taxon>
        <taxon>Pseudomonadati</taxon>
        <taxon>Bacteroidota</taxon>
        <taxon>Bacteroidia</taxon>
        <taxon>Bacteroidales</taxon>
        <taxon>Candidatus Colimorpha</taxon>
    </lineage>
</organism>
<protein>
    <submittedName>
        <fullName evidence="2">Uncharacterized protein</fullName>
    </submittedName>
</protein>
<dbReference type="STRING" id="1263015.BN580_01800"/>
<keyword evidence="1" id="KW-0812">Transmembrane</keyword>
<feature type="transmembrane region" description="Helical" evidence="1">
    <location>
        <begin position="47"/>
        <end position="66"/>
    </location>
</feature>
<dbReference type="AlphaFoldDB" id="R6TPC6"/>
<feature type="transmembrane region" description="Helical" evidence="1">
    <location>
        <begin position="123"/>
        <end position="141"/>
    </location>
</feature>
<feature type="transmembrane region" description="Helical" evidence="1">
    <location>
        <begin position="17"/>
        <end position="35"/>
    </location>
</feature>
<keyword evidence="1" id="KW-1133">Transmembrane helix</keyword>
<feature type="transmembrane region" description="Helical" evidence="1">
    <location>
        <begin position="257"/>
        <end position="278"/>
    </location>
</feature>
<evidence type="ECO:0000256" key="1">
    <source>
        <dbReference type="SAM" id="Phobius"/>
    </source>
</evidence>
<reference evidence="2" key="1">
    <citation type="submission" date="2012-11" db="EMBL/GenBank/DDBJ databases">
        <title>Dependencies among metagenomic species, viruses, plasmids and units of genetic variation.</title>
        <authorList>
            <person name="Nielsen H.B."/>
            <person name="Almeida M."/>
            <person name="Juncker A.S."/>
            <person name="Rasmussen S."/>
            <person name="Li J."/>
            <person name="Sunagawa S."/>
            <person name="Plichta D."/>
            <person name="Gautier L."/>
            <person name="Le Chatelier E."/>
            <person name="Peletier E."/>
            <person name="Bonde I."/>
            <person name="Nielsen T."/>
            <person name="Manichanh C."/>
            <person name="Arumugam M."/>
            <person name="Batto J."/>
            <person name="Santos M.B.Q.D."/>
            <person name="Blom N."/>
            <person name="Borruel N."/>
            <person name="Burgdorf K.S."/>
            <person name="Boumezbeur F."/>
            <person name="Casellas F."/>
            <person name="Dore J."/>
            <person name="Guarner F."/>
            <person name="Hansen T."/>
            <person name="Hildebrand F."/>
            <person name="Kaas R.S."/>
            <person name="Kennedy S."/>
            <person name="Kristiansen K."/>
            <person name="Kultima J.R."/>
            <person name="Leonard P."/>
            <person name="Levenez F."/>
            <person name="Lund O."/>
            <person name="Moumen B."/>
            <person name="Le Paslier D."/>
            <person name="Pons N."/>
            <person name="Pedersen O."/>
            <person name="Prifti E."/>
            <person name="Qin J."/>
            <person name="Raes J."/>
            <person name="Tap J."/>
            <person name="Tims S."/>
            <person name="Ussery D.W."/>
            <person name="Yamada T."/>
            <person name="MetaHit consortium"/>
            <person name="Renault P."/>
            <person name="Sicheritz-Ponten T."/>
            <person name="Bork P."/>
            <person name="Wang J."/>
            <person name="Brunak S."/>
            <person name="Ehrlich S.D."/>
        </authorList>
    </citation>
    <scope>NUCLEOTIDE SEQUENCE [LARGE SCALE GENOMIC DNA]</scope>
</reference>
<feature type="transmembrane region" description="Helical" evidence="1">
    <location>
        <begin position="192"/>
        <end position="211"/>
    </location>
</feature>
<feature type="transmembrane region" description="Helical" evidence="1">
    <location>
        <begin position="161"/>
        <end position="180"/>
    </location>
</feature>